<protein>
    <submittedName>
        <fullName evidence="1">Uncharacterized protein</fullName>
    </submittedName>
</protein>
<gene>
    <name evidence="1" type="ORF">g.226</name>
</gene>
<dbReference type="EMBL" id="GEDC01023351">
    <property type="protein sequence ID" value="JAS13947.1"/>
    <property type="molecule type" value="Transcribed_RNA"/>
</dbReference>
<sequence>YKLFWPGLKIHKRIGPLLPKSTYPPVWFRTGRTNWPHTLPPQQPQELQTEEVSIKPNFQNIDSFEFETEIDPTIKIRTGRTRFPHTVYPFIKKAEWGEVEPENREAFTYSPKWLFDDNDEDFLKRSEEVTEPYKPVESRAAKAWMNSSMFTENSYESEQETYENMFKRKATFPTPWVRTGRTNFPRNVTTFIKKALWGKVKPEDRESFTSVPIWML</sequence>
<reference evidence="1" key="1">
    <citation type="submission" date="2015-12" db="EMBL/GenBank/DDBJ databases">
        <title>De novo transcriptome assembly of four potential Pierce s Disease insect vectors from Arizona vineyards.</title>
        <authorList>
            <person name="Tassone E.E."/>
        </authorList>
    </citation>
    <scope>NUCLEOTIDE SEQUENCE</scope>
</reference>
<proteinExistence type="predicted"/>
<feature type="non-terminal residue" evidence="1">
    <location>
        <position position="216"/>
    </location>
</feature>
<feature type="non-terminal residue" evidence="1">
    <location>
        <position position="1"/>
    </location>
</feature>
<organism evidence="1">
    <name type="scientific">Clastoptera arizonana</name>
    <name type="common">Arizona spittle bug</name>
    <dbReference type="NCBI Taxonomy" id="38151"/>
    <lineage>
        <taxon>Eukaryota</taxon>
        <taxon>Metazoa</taxon>
        <taxon>Ecdysozoa</taxon>
        <taxon>Arthropoda</taxon>
        <taxon>Hexapoda</taxon>
        <taxon>Insecta</taxon>
        <taxon>Pterygota</taxon>
        <taxon>Neoptera</taxon>
        <taxon>Paraneoptera</taxon>
        <taxon>Hemiptera</taxon>
        <taxon>Auchenorrhyncha</taxon>
        <taxon>Cercopoidea</taxon>
        <taxon>Clastopteridae</taxon>
        <taxon>Clastoptera</taxon>
    </lineage>
</organism>
<accession>A0A1B6CKH1</accession>
<dbReference type="AlphaFoldDB" id="A0A1B6CKH1"/>
<name>A0A1B6CKH1_9HEMI</name>
<evidence type="ECO:0000313" key="1">
    <source>
        <dbReference type="EMBL" id="JAS13947.1"/>
    </source>
</evidence>